<dbReference type="GO" id="GO:0016709">
    <property type="term" value="F:oxidoreductase activity, acting on paired donors, with incorporation or reduction of molecular oxygen, NAD(P)H as one donor, and incorporation of one atom of oxygen"/>
    <property type="evidence" value="ECO:0007669"/>
    <property type="project" value="UniProtKB-ARBA"/>
</dbReference>
<dbReference type="EMBL" id="JANJYJ010000860">
    <property type="protein sequence ID" value="KAK3170505.1"/>
    <property type="molecule type" value="Genomic_DNA"/>
</dbReference>
<evidence type="ECO:0000256" key="6">
    <source>
        <dbReference type="ARBA" id="ARBA00022723"/>
    </source>
</evidence>
<keyword evidence="6 12" id="KW-0479">Metal-binding</keyword>
<evidence type="ECO:0000256" key="13">
    <source>
        <dbReference type="SAM" id="Phobius"/>
    </source>
</evidence>
<keyword evidence="4 12" id="KW-0349">Heme</keyword>
<keyword evidence="7 13" id="KW-1133">Transmembrane helix</keyword>
<keyword evidence="11 13" id="KW-0472">Membrane</keyword>
<dbReference type="CDD" id="cd20654">
    <property type="entry name" value="CYP82"/>
    <property type="match status" value="2"/>
</dbReference>
<dbReference type="Pfam" id="PF00067">
    <property type="entry name" value="p450"/>
    <property type="match status" value="2"/>
</dbReference>
<dbReference type="FunFam" id="1.10.630.10:FF:000026">
    <property type="entry name" value="Cytochrome P450 82C4"/>
    <property type="match status" value="2"/>
</dbReference>
<feature type="transmembrane region" description="Helical" evidence="13">
    <location>
        <begin position="603"/>
        <end position="626"/>
    </location>
</feature>
<proteinExistence type="inferred from homology"/>
<evidence type="ECO:0000256" key="2">
    <source>
        <dbReference type="ARBA" id="ARBA00004370"/>
    </source>
</evidence>
<keyword evidence="5 13" id="KW-0812">Transmembrane</keyword>
<protein>
    <recommendedName>
        <fullName evidence="16">Cytochrome P450</fullName>
    </recommendedName>
</protein>
<evidence type="ECO:0000256" key="1">
    <source>
        <dbReference type="ARBA" id="ARBA00001971"/>
    </source>
</evidence>
<feature type="transmembrane region" description="Helical" evidence="13">
    <location>
        <begin position="24"/>
        <end position="44"/>
    </location>
</feature>
<dbReference type="Proteomes" id="UP001281410">
    <property type="component" value="Unassembled WGS sequence"/>
</dbReference>
<evidence type="ECO:0000313" key="14">
    <source>
        <dbReference type="EMBL" id="KAK3170505.1"/>
    </source>
</evidence>
<keyword evidence="8" id="KW-0560">Oxidoreductase</keyword>
<comment type="cofactor">
    <cofactor evidence="1 12">
        <name>heme</name>
        <dbReference type="ChEBI" id="CHEBI:30413"/>
    </cofactor>
</comment>
<evidence type="ECO:0000256" key="7">
    <source>
        <dbReference type="ARBA" id="ARBA00022989"/>
    </source>
</evidence>
<comment type="caution">
    <text evidence="14">The sequence shown here is derived from an EMBL/GenBank/DDBJ whole genome shotgun (WGS) entry which is preliminary data.</text>
</comment>
<dbReference type="GO" id="GO:0005506">
    <property type="term" value="F:iron ion binding"/>
    <property type="evidence" value="ECO:0007669"/>
    <property type="project" value="InterPro"/>
</dbReference>
<evidence type="ECO:0000256" key="12">
    <source>
        <dbReference type="PIRSR" id="PIRSR602401-1"/>
    </source>
</evidence>
<keyword evidence="15" id="KW-1185">Reference proteome</keyword>
<dbReference type="InterPro" id="IPR001128">
    <property type="entry name" value="Cyt_P450"/>
</dbReference>
<reference evidence="14" key="1">
    <citation type="journal article" date="2023" name="Plant J.">
        <title>Genome sequences and population genomics provide insights into the demographic history, inbreeding, and mutation load of two 'living fossil' tree species of Dipteronia.</title>
        <authorList>
            <person name="Feng Y."/>
            <person name="Comes H.P."/>
            <person name="Chen J."/>
            <person name="Zhu S."/>
            <person name="Lu R."/>
            <person name="Zhang X."/>
            <person name="Li P."/>
            <person name="Qiu J."/>
            <person name="Olsen K.M."/>
            <person name="Qiu Y."/>
        </authorList>
    </citation>
    <scope>NUCLEOTIDE SEQUENCE</scope>
    <source>
        <strain evidence="14">NBL</strain>
    </source>
</reference>
<evidence type="ECO:0000313" key="15">
    <source>
        <dbReference type="Proteomes" id="UP001281410"/>
    </source>
</evidence>
<evidence type="ECO:0000256" key="10">
    <source>
        <dbReference type="ARBA" id="ARBA00023033"/>
    </source>
</evidence>
<dbReference type="AlphaFoldDB" id="A0AAD9Z3A6"/>
<dbReference type="GO" id="GO:0020037">
    <property type="term" value="F:heme binding"/>
    <property type="evidence" value="ECO:0007669"/>
    <property type="project" value="InterPro"/>
</dbReference>
<evidence type="ECO:0000256" key="8">
    <source>
        <dbReference type="ARBA" id="ARBA00023002"/>
    </source>
</evidence>
<evidence type="ECO:0000256" key="4">
    <source>
        <dbReference type="ARBA" id="ARBA00022617"/>
    </source>
</evidence>
<dbReference type="PRINTS" id="PR00463">
    <property type="entry name" value="EP450I"/>
</dbReference>
<dbReference type="PROSITE" id="PS00086">
    <property type="entry name" value="CYTOCHROME_P450"/>
    <property type="match status" value="2"/>
</dbReference>
<comment type="similarity">
    <text evidence="3">Belongs to the cytochrome P450 family.</text>
</comment>
<dbReference type="InterPro" id="IPR036396">
    <property type="entry name" value="Cyt_P450_sf"/>
</dbReference>
<comment type="subcellular location">
    <subcellularLocation>
        <location evidence="2">Membrane</location>
    </subcellularLocation>
</comment>
<evidence type="ECO:0000256" key="11">
    <source>
        <dbReference type="ARBA" id="ARBA00023136"/>
    </source>
</evidence>
<dbReference type="PRINTS" id="PR00385">
    <property type="entry name" value="P450"/>
</dbReference>
<organism evidence="14 15">
    <name type="scientific">Dipteronia sinensis</name>
    <dbReference type="NCBI Taxonomy" id="43782"/>
    <lineage>
        <taxon>Eukaryota</taxon>
        <taxon>Viridiplantae</taxon>
        <taxon>Streptophyta</taxon>
        <taxon>Embryophyta</taxon>
        <taxon>Tracheophyta</taxon>
        <taxon>Spermatophyta</taxon>
        <taxon>Magnoliopsida</taxon>
        <taxon>eudicotyledons</taxon>
        <taxon>Gunneridae</taxon>
        <taxon>Pentapetalae</taxon>
        <taxon>rosids</taxon>
        <taxon>malvids</taxon>
        <taxon>Sapindales</taxon>
        <taxon>Sapindaceae</taxon>
        <taxon>Hippocastanoideae</taxon>
        <taxon>Acereae</taxon>
        <taxon>Dipteronia</taxon>
    </lineage>
</organism>
<accession>A0AAD9Z3A6</accession>
<dbReference type="GO" id="GO:0016020">
    <property type="term" value="C:membrane"/>
    <property type="evidence" value="ECO:0007669"/>
    <property type="project" value="UniProtKB-SubCell"/>
</dbReference>
<keyword evidence="9 12" id="KW-0408">Iron</keyword>
<feature type="binding site" description="axial binding residue" evidence="12">
    <location>
        <position position="474"/>
    </location>
    <ligand>
        <name>heme</name>
        <dbReference type="ChEBI" id="CHEBI:30413"/>
    </ligand>
    <ligandPart>
        <name>Fe</name>
        <dbReference type="ChEBI" id="CHEBI:18248"/>
    </ligandPart>
</feature>
<evidence type="ECO:0000256" key="9">
    <source>
        <dbReference type="ARBA" id="ARBA00023004"/>
    </source>
</evidence>
<sequence length="1119" mass="126831">MNLYWLSLNSRIQAMEFLPSSQTAAVTAVSAFVIFVFSLFFISTKVIRNRSKKRAAPEAGGAWPVIGHLHLLGGPEPAHRVLGNMADKYGPIFTVKMGVHQALVVSDWEIAKECLTTNDKVFANRPQTIAMELLGYNYSMIGFSPYGPFWRQARKISTLELLSNHRLEKFKHVRQSEMRISVKELYEVWSKNKSSGSNKVLVDMKRWFGDVTLNVILKLVVGKRLSDNDGWKEELAIYFEWSGKFLVSDALPFLRWLDIGGDEKSMKKLAKKFDAVAQEWLEEHKKKRASGEAREDEDFMDVMITILQDDPQLFPGRDADTVNKATCLTMILAASDTTTVTLTWVLTLLLNHPNVLKKAQQELDIHVGSERQVNESDIKNLVYLQAIIKETLRLYPAGPLSVPHESMEDCTVSGYHVPARTRLLVNLWRIQRDPAVWSDPCEFKPERFLTTHKDFDVRGNNHEYTPFSSGRRMCPGVSFALQVLQLTLASLIHGFDLETQSNEAVDISEGIGLTYNKLSTLSKKLYKKTSKKKLYSFVCTSRNRWRNWLPLIFNNCKPVVGEASVFPFQFVLFQVSSSFSQTTSSTKFDHSINKFTRSKVMQAIGSCPAVTAVSAFVIFVFSLFFISTKVIRNRSKKRAAPEAGGAWPVIGHLHLLGGPEPAHRVLGNMADKYGPIFTVKMGVHQALVVSDWEIAKECLTTNDKVFANRPQTIAMELLGYNYSMIGFSPYGPFWRQARKISTLELLSNHRLEKFKHVRQSEMRISVKELYEVWSKNKSSGSNKVLVDMKRWFGDVTLNVILKLVVGKRLSDNDGWKEELAIYFEWSGKFLVSDALPFLRWLDIGGDEKSMKKLAKKFDAVAQEWLEEHKKKRASGEAREDEDFMDVMITILQDDPQLFPGRDADTVNKATCLTMILAASDTTTVTLTWVLTLLLNHPNVLKKAQQELDIHVGSERQVNESDIKNLVYLQAIIKETLRLYPAGPLSVPHESMEDCTVSGYHVPARTRLLVNLWRIQRDPAVWSDPCEFKPERFLTTHKDFDVRGNNHEYTPFSSGRRMCPGVSFALQVLQLTLASLIHGFDLETQSNEAVDISEGIGLTYVKASPLEVLLSPRLSPSLYA</sequence>
<dbReference type="InterPro" id="IPR050651">
    <property type="entry name" value="Plant_Cytochrome_P450_Monoox"/>
</dbReference>
<dbReference type="PANTHER" id="PTHR47947:SF26">
    <property type="entry name" value="CYTOCHROME P450"/>
    <property type="match status" value="1"/>
</dbReference>
<keyword evidence="10" id="KW-0503">Monooxygenase</keyword>
<evidence type="ECO:0000256" key="3">
    <source>
        <dbReference type="ARBA" id="ARBA00010617"/>
    </source>
</evidence>
<gene>
    <name evidence="14" type="ORF">Dsin_032735</name>
</gene>
<dbReference type="InterPro" id="IPR017972">
    <property type="entry name" value="Cyt_P450_CS"/>
</dbReference>
<dbReference type="SUPFAM" id="SSF48264">
    <property type="entry name" value="Cytochrome P450"/>
    <property type="match status" value="2"/>
</dbReference>
<dbReference type="InterPro" id="IPR002401">
    <property type="entry name" value="Cyt_P450_E_grp-I"/>
</dbReference>
<dbReference type="Gene3D" id="1.10.630.10">
    <property type="entry name" value="Cytochrome P450"/>
    <property type="match status" value="2"/>
</dbReference>
<evidence type="ECO:0008006" key="16">
    <source>
        <dbReference type="Google" id="ProtNLM"/>
    </source>
</evidence>
<evidence type="ECO:0000256" key="5">
    <source>
        <dbReference type="ARBA" id="ARBA00022692"/>
    </source>
</evidence>
<dbReference type="PANTHER" id="PTHR47947">
    <property type="entry name" value="CYTOCHROME P450 82C3-RELATED"/>
    <property type="match status" value="1"/>
</dbReference>
<name>A0AAD9Z3A6_9ROSI</name>